<dbReference type="SUPFAM" id="SSF51735">
    <property type="entry name" value="NAD(P)-binding Rossmann-fold domains"/>
    <property type="match status" value="1"/>
</dbReference>
<sequence>MIYRPLFCLAVFFVTAQAFSIISMKYAVVGPAGGFNEAMAKKLSDSGIPTTIFYQELQGTSPNPKLELNDCCTIIQGDTANGEALSKALAGAKVVITCGDCGLAKEDTPMTYEPDALLTRVIEAAPTSSKVIAVLPASKNKKDSGGLFGSKSPEEALAARGGTAVGHGALFGAAVAPPPFLTGPKAVPQLDEAVRKRGVLLSTSPALALSARTGRGALAEAVGRLAAGAAPAAAAAAFYVVSVEDRAAPSEAQWAKEFARLDASKGLQVYSAEFGSVDRAAFPRWLRAKWGPKMLANLPVLDKIRTGARPTSVQPLGELGAAVQWETLDARTMEVVYPGRLEIQVEPAGLTVTRTDGKGGPLSSILPGEEEIIQSLIEGLNTVAFPRGYVMKNAPVEESAKQEESQKEEEAVAIASPAVENKERAARPGRKKTRVKKN</sequence>
<dbReference type="EMBL" id="HBIU01023759">
    <property type="protein sequence ID" value="CAE0632347.1"/>
    <property type="molecule type" value="Transcribed_RNA"/>
</dbReference>
<evidence type="ECO:0000256" key="1">
    <source>
        <dbReference type="SAM" id="MobiDB-lite"/>
    </source>
</evidence>
<dbReference type="Gene3D" id="3.40.50.720">
    <property type="entry name" value="NAD(P)-binding Rossmann-like Domain"/>
    <property type="match status" value="1"/>
</dbReference>
<evidence type="ECO:0000313" key="3">
    <source>
        <dbReference type="EMBL" id="CAE0632347.1"/>
    </source>
</evidence>
<evidence type="ECO:0008006" key="4">
    <source>
        <dbReference type="Google" id="ProtNLM"/>
    </source>
</evidence>
<dbReference type="InterPro" id="IPR036291">
    <property type="entry name" value="NAD(P)-bd_dom_sf"/>
</dbReference>
<feature type="region of interest" description="Disordered" evidence="1">
    <location>
        <begin position="397"/>
        <end position="438"/>
    </location>
</feature>
<protein>
    <recommendedName>
        <fullName evidence="4">NAD(P)-binding domain-containing protein</fullName>
    </recommendedName>
</protein>
<name>A0A7S3XU61_HETAK</name>
<reference evidence="3" key="1">
    <citation type="submission" date="2021-01" db="EMBL/GenBank/DDBJ databases">
        <authorList>
            <person name="Corre E."/>
            <person name="Pelletier E."/>
            <person name="Niang G."/>
            <person name="Scheremetjew M."/>
            <person name="Finn R."/>
            <person name="Kale V."/>
            <person name="Holt S."/>
            <person name="Cochrane G."/>
            <person name="Meng A."/>
            <person name="Brown T."/>
            <person name="Cohen L."/>
        </authorList>
    </citation>
    <scope>NUCLEOTIDE SEQUENCE</scope>
    <source>
        <strain evidence="3">CCMP3107</strain>
    </source>
</reference>
<feature type="signal peptide" evidence="2">
    <location>
        <begin position="1"/>
        <end position="18"/>
    </location>
</feature>
<proteinExistence type="predicted"/>
<accession>A0A7S3XU61</accession>
<organism evidence="3">
    <name type="scientific">Heterosigma akashiwo</name>
    <name type="common">Chromophytic alga</name>
    <name type="synonym">Heterosigma carterae</name>
    <dbReference type="NCBI Taxonomy" id="2829"/>
    <lineage>
        <taxon>Eukaryota</taxon>
        <taxon>Sar</taxon>
        <taxon>Stramenopiles</taxon>
        <taxon>Ochrophyta</taxon>
        <taxon>Raphidophyceae</taxon>
        <taxon>Chattonellales</taxon>
        <taxon>Chattonellaceae</taxon>
        <taxon>Heterosigma</taxon>
    </lineage>
</organism>
<gene>
    <name evidence="3" type="ORF">HAKA00212_LOCUS11052</name>
</gene>
<feature type="compositionally biased region" description="Basic and acidic residues" evidence="1">
    <location>
        <begin position="398"/>
        <end position="410"/>
    </location>
</feature>
<keyword evidence="2" id="KW-0732">Signal</keyword>
<feature type="compositionally biased region" description="Basic residues" evidence="1">
    <location>
        <begin position="427"/>
        <end position="438"/>
    </location>
</feature>
<evidence type="ECO:0000256" key="2">
    <source>
        <dbReference type="SAM" id="SignalP"/>
    </source>
</evidence>
<feature type="chain" id="PRO_5030540161" description="NAD(P)-binding domain-containing protein" evidence="2">
    <location>
        <begin position="19"/>
        <end position="438"/>
    </location>
</feature>
<dbReference type="AlphaFoldDB" id="A0A7S3XU61"/>